<proteinExistence type="predicted"/>
<keyword evidence="2" id="KW-1185">Reference proteome</keyword>
<accession>A0A8X6RET8</accession>
<gene>
    <name evidence="1" type="ORF">TNCV_3167401</name>
</gene>
<name>A0A8X6RET8_TRICX</name>
<organism evidence="1 2">
    <name type="scientific">Trichonephila clavipes</name>
    <name type="common">Golden silk orbweaver</name>
    <name type="synonym">Nephila clavipes</name>
    <dbReference type="NCBI Taxonomy" id="2585209"/>
    <lineage>
        <taxon>Eukaryota</taxon>
        <taxon>Metazoa</taxon>
        <taxon>Ecdysozoa</taxon>
        <taxon>Arthropoda</taxon>
        <taxon>Chelicerata</taxon>
        <taxon>Arachnida</taxon>
        <taxon>Araneae</taxon>
        <taxon>Araneomorphae</taxon>
        <taxon>Entelegynae</taxon>
        <taxon>Araneoidea</taxon>
        <taxon>Nephilidae</taxon>
        <taxon>Trichonephila</taxon>
    </lineage>
</organism>
<dbReference type="AlphaFoldDB" id="A0A8X6RET8"/>
<protein>
    <submittedName>
        <fullName evidence="1">Uncharacterized protein</fullName>
    </submittedName>
</protein>
<evidence type="ECO:0000313" key="2">
    <source>
        <dbReference type="Proteomes" id="UP000887159"/>
    </source>
</evidence>
<dbReference type="EMBL" id="BMAU01021105">
    <property type="protein sequence ID" value="GFX90909.1"/>
    <property type="molecule type" value="Genomic_DNA"/>
</dbReference>
<evidence type="ECO:0000313" key="1">
    <source>
        <dbReference type="EMBL" id="GFX90909.1"/>
    </source>
</evidence>
<comment type="caution">
    <text evidence="1">The sequence shown here is derived from an EMBL/GenBank/DDBJ whole genome shotgun (WGS) entry which is preliminary data.</text>
</comment>
<dbReference type="Proteomes" id="UP000887159">
    <property type="component" value="Unassembled WGS sequence"/>
</dbReference>
<sequence length="156" mass="17942">MPRVRSRNVFQRISDFDKGQIVAYRDCVCGLSYRSIAARFGRDPMAVSKIWKRWVHDKNSSKDNGYEVGNNILGKRRLKYIEHQLNKRNFYGRKSVKYAILNVNERIAASKIQEDRNIVMSALKNHTFPLQTFSPKIGIVSSTSIHIDSTTKSGHP</sequence>
<reference evidence="1" key="1">
    <citation type="submission" date="2020-08" db="EMBL/GenBank/DDBJ databases">
        <title>Multicomponent nature underlies the extraordinary mechanical properties of spider dragline silk.</title>
        <authorList>
            <person name="Kono N."/>
            <person name="Nakamura H."/>
            <person name="Mori M."/>
            <person name="Yoshida Y."/>
            <person name="Ohtoshi R."/>
            <person name="Malay A.D."/>
            <person name="Moran D.A.P."/>
            <person name="Tomita M."/>
            <person name="Numata K."/>
            <person name="Arakawa K."/>
        </authorList>
    </citation>
    <scope>NUCLEOTIDE SEQUENCE</scope>
</reference>